<dbReference type="RefSeq" id="WP_058028578.1">
    <property type="nucleotide sequence ID" value="NZ_CP013187.1"/>
</dbReference>
<dbReference type="EMBL" id="CP013187">
    <property type="protein sequence ID" value="ALO40801.1"/>
    <property type="molecule type" value="Genomic_DNA"/>
</dbReference>
<dbReference type="OrthoDB" id="9796124at2"/>
<evidence type="ECO:0000313" key="2">
    <source>
        <dbReference type="Proteomes" id="UP000061457"/>
    </source>
</evidence>
<dbReference type="NCBIfam" id="NF040692">
    <property type="entry name" value="recomb_assoc"/>
    <property type="match status" value="1"/>
</dbReference>
<dbReference type="KEGG" id="pphe:PP2015_274"/>
<protein>
    <submittedName>
        <fullName evidence="1">Uncharacterized protein</fullName>
    </submittedName>
</protein>
<proteinExistence type="predicted"/>
<dbReference type="Proteomes" id="UP000061457">
    <property type="component" value="Chromosome I"/>
</dbReference>
<name>A0A0S2JXU4_9GAMM</name>
<accession>A0A0S2JXU4</accession>
<reference evidence="2" key="1">
    <citation type="submission" date="2015-11" db="EMBL/GenBank/DDBJ databases">
        <authorList>
            <person name="Kim K.M."/>
        </authorList>
    </citation>
    <scope>NUCLEOTIDE SEQUENCE [LARGE SCALE GENOMIC DNA]</scope>
    <source>
        <strain evidence="2">KCTC 12086</strain>
    </source>
</reference>
<dbReference type="PATRIC" id="fig|161398.10.peg.281"/>
<evidence type="ECO:0000313" key="1">
    <source>
        <dbReference type="EMBL" id="ALO40801.1"/>
    </source>
</evidence>
<gene>
    <name evidence="1" type="ORF">PP2015_274</name>
</gene>
<organism evidence="1 2">
    <name type="scientific">Pseudoalteromonas phenolica</name>
    <dbReference type="NCBI Taxonomy" id="161398"/>
    <lineage>
        <taxon>Bacteria</taxon>
        <taxon>Pseudomonadati</taxon>
        <taxon>Pseudomonadota</taxon>
        <taxon>Gammaproteobacteria</taxon>
        <taxon>Alteromonadales</taxon>
        <taxon>Pseudoalteromonadaceae</taxon>
        <taxon>Pseudoalteromonas</taxon>
    </lineage>
</organism>
<sequence length="227" mass="25473">MTKDQVTELYKLLTAENEGKATKLNKLAAINSICEKLAKKGIAIEITNLVDLLMQQGVNMSSQSIYNKEGGRNPYRRLVDAWSENATYERANKQSDKREIIAQEELVSENDLAKISDPVLRYKVSLLYGEVTGLRNQNDMLRSVKELPAIQTVTAPELEQLETNDIMLDDYEVDVLESFVNSDGTIGFDDNGRLFAKTAIKRETSLSSDDLKTVLEKVLKSYGRSSL</sequence>
<dbReference type="AlphaFoldDB" id="A0A0S2JXU4"/>
<dbReference type="STRING" id="161398.PP2015_274"/>
<dbReference type="InterPro" id="IPR048061">
    <property type="entry name" value="GmtX-like"/>
</dbReference>
<keyword evidence="2" id="KW-1185">Reference proteome</keyword>